<dbReference type="InterPro" id="IPR044926">
    <property type="entry name" value="RGS_subdomain_2"/>
</dbReference>
<sequence length="1649" mass="185562">MDLFATGRIHLKTRCEECGYKHQEGRVCGVFVPSTFLGGRYDEPETPREGYMSDDDGVVEGKDPEIVEKDETEGGLGNLFGGGLKAPKTALEEAKEAAAKAKKAAEDKALGKQREAEAANESRLSKLHRKMTSQEKKALRKKRAALGRKAEKLNTPKFVKKIGYVRCNCILGVPNDEPKEWVAVPDIRYVGDLEVKSENRRENIWTKKCEPNETVLNLVNRFLDARTLGNAGVVNCAWRDMVEQQPHYFDLKHMEPFANFEAHDGKIESLFVYRDRIYTAGTKVVKVWGKTKDFNGQVVYEEDTGMERYSLLHTPVRDTAIIPGIIKANQVMYSGASNGAVREWVLAHNIKNIKFSGAMWEHSGWVNDICPSHATPGTCSMHGVINHVCLLYTASDDRSILVWDTVTRKRLGRIQPPNQTCGTMRKMALSDRHLFVGSSNGIIYVYPFEKTCERPDRHECSLAAGPIRFCLQTQLRHNTDAITALKIGGKHHVMDKLFSGSMDGTIAVFQLEPYGYDFEHVWTIDSHKSAITGIDMSWSHMYTASDDGCIRVWCLTTYCLQRVLHAGNRVKCLCIDEAHEDEETTNKAVEGTEKQDVTVEKEIPCGYMYCGLTNGYVQKWRIGQWMITMNMADRQGSMNSLPDRRPSGNSMRKSSIPTLSFMSFDPNPKATDGGDDDFGYYGKVKEKKMDVDDILNTEVFGVRRASVDLRKASDDLLKMAAQVPRSPFKENEESEDESESEIERGSPTSDMLEKSTPPANGEMSLSLTSLGAADPDRSPRYTQAQLGVPSLRQIRKTGPTKVHLNRKADVFGGKRLKRSGKNEVTVMRSMGTQSGTPRLDTKDFPLSEDVSKSDFDEGQIRKIRKTRDVRKSKGSMGKGSSSRFTLYAENGEPKEGEDGDGEMDEVATGVLSDLTKYPTAGGTIDAGAYKGSAGMRATDEEVEDYFDEDDEAVMIDTEMREEDIEFEKAGTMFQGLGDAVVATEWKSDWHVGWKIHGRQLLKSPYFNFFVALTTMYAIIGMEMAEASVGSRDYFGLHFCSLLSFLFFTFEITMSSLVIEHYNLSFFFWLDVIGTISLLPDIAFIWPNAWALDGLALARAGRVARTGTRAVRIVRFFRIVRMLRLFRVVKLLSRGRGAGDEEEEAKGDSENAELNAYRSRLAKRHAAVVEMRVVTGVIMMLIVMPNLEYVEDFNRYMPLEMIQSMINVNGLNNTISNAFEAYTSSEPTLIYASAANFSYSKPGGAQRIENIIITGGDIADNLFPEVTAHYDLTQEIKDMAILNMLLTMFLAFLFALGSFIFNNDAHELMFQPIARLTEVTSKVSSQLFSINADSINGSESSYIESVLTKIARFFDTEMHKVTTLYTPDNAVWTIDVRREKEEIARVVGSTHRITTGDLHNMMTGSRKEVVQRLMFGDFLNDPLAVRYFHTYLAETNDDVLSSRSLNDDSEGTYNEDNLLFWEEVRRYRRAMSSATFQARRIFKTYVHPESENALDFSEAMCQSLYDEIFLNHTPVIDSFDRAEQDVIDIMRMRYFPRFLESDVCKGLSIAKKGLPKAIMVENEYGEQELEEMEEMLGQSNTMELNMATIKRKSKRKHGGVVPGAPGQKSPGLNIPLSPERLKELAAEREKQRNISIANTNKKIVLQSSNV</sequence>
<evidence type="ECO:0000313" key="9">
    <source>
        <dbReference type="EMBL" id="GMH73252.1"/>
    </source>
</evidence>
<feature type="region of interest" description="Disordered" evidence="6">
    <location>
        <begin position="829"/>
        <end position="853"/>
    </location>
</feature>
<feature type="region of interest" description="Disordered" evidence="6">
    <location>
        <begin position="636"/>
        <end position="668"/>
    </location>
</feature>
<feature type="repeat" description="WD" evidence="5">
    <location>
        <begin position="524"/>
        <end position="553"/>
    </location>
</feature>
<feature type="transmembrane region" description="Helical" evidence="7">
    <location>
        <begin position="1279"/>
        <end position="1300"/>
    </location>
</feature>
<dbReference type="Gene3D" id="1.20.120.350">
    <property type="entry name" value="Voltage-gated potassium channels. Chain C"/>
    <property type="match status" value="1"/>
</dbReference>
<proteinExistence type="predicted"/>
<dbReference type="InterPro" id="IPR027359">
    <property type="entry name" value="Volt_channel_dom_sf"/>
</dbReference>
<reference evidence="10" key="1">
    <citation type="journal article" date="2023" name="Commun. Biol.">
        <title>Genome analysis of Parmales, the sister group of diatoms, reveals the evolutionary specialization of diatoms from phago-mixotrophs to photoautotrophs.</title>
        <authorList>
            <person name="Ban H."/>
            <person name="Sato S."/>
            <person name="Yoshikawa S."/>
            <person name="Yamada K."/>
            <person name="Nakamura Y."/>
            <person name="Ichinomiya M."/>
            <person name="Sato N."/>
            <person name="Blanc-Mathieu R."/>
            <person name="Endo H."/>
            <person name="Kuwata A."/>
            <person name="Ogata H."/>
        </authorList>
    </citation>
    <scope>NUCLEOTIDE SEQUENCE [LARGE SCALE GENOMIC DNA]</scope>
</reference>
<dbReference type="GO" id="GO:0016020">
    <property type="term" value="C:membrane"/>
    <property type="evidence" value="ECO:0007669"/>
    <property type="project" value="UniProtKB-SubCell"/>
</dbReference>
<gene>
    <name evidence="9" type="ORF">TL16_g06136</name>
</gene>
<keyword evidence="2 7" id="KW-0812">Transmembrane</keyword>
<dbReference type="InterPro" id="IPR015943">
    <property type="entry name" value="WD40/YVTN_repeat-like_dom_sf"/>
</dbReference>
<dbReference type="SUPFAM" id="SSF50978">
    <property type="entry name" value="WD40 repeat-like"/>
    <property type="match status" value="1"/>
</dbReference>
<dbReference type="Pfam" id="PF00400">
    <property type="entry name" value="WD40"/>
    <property type="match status" value="1"/>
</dbReference>
<feature type="transmembrane region" description="Helical" evidence="7">
    <location>
        <begin position="1065"/>
        <end position="1085"/>
    </location>
</feature>
<accession>A0A9W7APS0</accession>
<name>A0A9W7APS0_9STRA</name>
<protein>
    <recommendedName>
        <fullName evidence="8">RGS domain-containing protein</fullName>
    </recommendedName>
</protein>
<organism evidence="9 10">
    <name type="scientific">Triparma laevis f. inornata</name>
    <dbReference type="NCBI Taxonomy" id="1714386"/>
    <lineage>
        <taxon>Eukaryota</taxon>
        <taxon>Sar</taxon>
        <taxon>Stramenopiles</taxon>
        <taxon>Ochrophyta</taxon>
        <taxon>Bolidophyceae</taxon>
        <taxon>Parmales</taxon>
        <taxon>Triparmaceae</taxon>
        <taxon>Triparma</taxon>
    </lineage>
</organism>
<dbReference type="Proteomes" id="UP001162640">
    <property type="component" value="Unassembled WGS sequence"/>
</dbReference>
<feature type="region of interest" description="Disordered" evidence="6">
    <location>
        <begin position="721"/>
        <end position="787"/>
    </location>
</feature>
<dbReference type="Gene3D" id="1.10.167.10">
    <property type="entry name" value="Regulator of G-protein Signalling 4, domain 2"/>
    <property type="match status" value="1"/>
</dbReference>
<evidence type="ECO:0000256" key="3">
    <source>
        <dbReference type="ARBA" id="ARBA00022989"/>
    </source>
</evidence>
<feature type="region of interest" description="Disordered" evidence="6">
    <location>
        <begin position="1592"/>
        <end position="1614"/>
    </location>
</feature>
<dbReference type="SMART" id="SM00320">
    <property type="entry name" value="WD40"/>
    <property type="match status" value="5"/>
</dbReference>
<keyword evidence="4 7" id="KW-0472">Membrane</keyword>
<dbReference type="Gene3D" id="2.130.10.10">
    <property type="entry name" value="YVTN repeat-like/Quinoprotein amine dehydrogenase"/>
    <property type="match status" value="2"/>
</dbReference>
<evidence type="ECO:0000313" key="10">
    <source>
        <dbReference type="Proteomes" id="UP001162640"/>
    </source>
</evidence>
<dbReference type="InterPro" id="IPR036305">
    <property type="entry name" value="RGS_sf"/>
</dbReference>
<feature type="transmembrane region" description="Helical" evidence="7">
    <location>
        <begin position="1004"/>
        <end position="1021"/>
    </location>
</feature>
<evidence type="ECO:0000259" key="8">
    <source>
        <dbReference type="PROSITE" id="PS50132"/>
    </source>
</evidence>
<evidence type="ECO:0000256" key="2">
    <source>
        <dbReference type="ARBA" id="ARBA00022692"/>
    </source>
</evidence>
<dbReference type="InterPro" id="IPR016137">
    <property type="entry name" value="RGS"/>
</dbReference>
<dbReference type="SUPFAM" id="SSF48097">
    <property type="entry name" value="Regulator of G-protein signaling, RGS"/>
    <property type="match status" value="1"/>
</dbReference>
<dbReference type="SMART" id="SM00315">
    <property type="entry name" value="RGS"/>
    <property type="match status" value="1"/>
</dbReference>
<evidence type="ECO:0000256" key="1">
    <source>
        <dbReference type="ARBA" id="ARBA00004141"/>
    </source>
</evidence>
<feature type="transmembrane region" description="Helical" evidence="7">
    <location>
        <begin position="1033"/>
        <end position="1053"/>
    </location>
</feature>
<feature type="domain" description="RGS" evidence="8">
    <location>
        <begin position="1413"/>
        <end position="1541"/>
    </location>
</feature>
<feature type="compositionally biased region" description="Basic and acidic residues" evidence="6">
    <location>
        <begin position="105"/>
        <end position="117"/>
    </location>
</feature>
<dbReference type="EMBL" id="BLQM01000183">
    <property type="protein sequence ID" value="GMH73252.1"/>
    <property type="molecule type" value="Genomic_DNA"/>
</dbReference>
<dbReference type="PROSITE" id="PS50132">
    <property type="entry name" value="RGS"/>
    <property type="match status" value="1"/>
</dbReference>
<feature type="compositionally biased region" description="Basic and acidic residues" evidence="6">
    <location>
        <begin position="839"/>
        <end position="853"/>
    </location>
</feature>
<dbReference type="PANTHER" id="PTHR43336">
    <property type="entry name" value="OXYGEN SENSOR HISTIDINE KINASE RESPONSE REGULATOR DEVS/DOSS"/>
    <property type="match status" value="1"/>
</dbReference>
<feature type="compositionally biased region" description="Polar residues" evidence="6">
    <location>
        <begin position="647"/>
        <end position="661"/>
    </location>
</feature>
<evidence type="ECO:0000256" key="6">
    <source>
        <dbReference type="SAM" id="MobiDB-lite"/>
    </source>
</evidence>
<keyword evidence="3 7" id="KW-1133">Transmembrane helix</keyword>
<evidence type="ECO:0000256" key="5">
    <source>
        <dbReference type="PROSITE-ProRule" id="PRU00221"/>
    </source>
</evidence>
<evidence type="ECO:0000256" key="7">
    <source>
        <dbReference type="SAM" id="Phobius"/>
    </source>
</evidence>
<dbReference type="PANTHER" id="PTHR43336:SF3">
    <property type="entry name" value="GUANYLATE CYCLASE DOMAIN-CONTAINING PROTEIN"/>
    <property type="match status" value="1"/>
</dbReference>
<dbReference type="PROSITE" id="PS50082">
    <property type="entry name" value="WD_REPEATS_2"/>
    <property type="match status" value="1"/>
</dbReference>
<comment type="subcellular location">
    <subcellularLocation>
        <location evidence="1">Membrane</location>
        <topology evidence="1">Multi-pass membrane protein</topology>
    </subcellularLocation>
</comment>
<feature type="region of interest" description="Disordered" evidence="6">
    <location>
        <begin position="866"/>
        <end position="902"/>
    </location>
</feature>
<dbReference type="Pfam" id="PF00615">
    <property type="entry name" value="RGS"/>
    <property type="match status" value="1"/>
</dbReference>
<dbReference type="SUPFAM" id="SSF81324">
    <property type="entry name" value="Voltage-gated potassium channels"/>
    <property type="match status" value="1"/>
</dbReference>
<dbReference type="InterPro" id="IPR036322">
    <property type="entry name" value="WD40_repeat_dom_sf"/>
</dbReference>
<keyword evidence="5" id="KW-0853">WD repeat</keyword>
<feature type="region of interest" description="Disordered" evidence="6">
    <location>
        <begin position="105"/>
        <end position="124"/>
    </location>
</feature>
<evidence type="ECO:0000256" key="4">
    <source>
        <dbReference type="ARBA" id="ARBA00023136"/>
    </source>
</evidence>
<dbReference type="CDD" id="cd07440">
    <property type="entry name" value="RGS"/>
    <property type="match status" value="1"/>
</dbReference>
<comment type="caution">
    <text evidence="9">The sequence shown here is derived from an EMBL/GenBank/DDBJ whole genome shotgun (WGS) entry which is preliminary data.</text>
</comment>
<dbReference type="InterPro" id="IPR001680">
    <property type="entry name" value="WD40_rpt"/>
</dbReference>